<gene>
    <name evidence="2" type="ORF">PSALAMII_LOCUS1072</name>
</gene>
<sequence>MHTQTIPQRSLSQTSTTSSRSNQSQKSSRLANKLSSKIFRSKSPAPIDIPRNRTSNIPRSNPEASYFPQNYSSTSPTDMSPTISSPQSPRSDYEVKRASTPTRKSSGDYKRYSGTVNHCGRHSNDWLFGGFSVRDSVRGGIEKLRHSDKEG</sequence>
<feature type="region of interest" description="Disordered" evidence="1">
    <location>
        <begin position="1"/>
        <end position="112"/>
    </location>
</feature>
<accession>A0A9W4I9N2</accession>
<organism evidence="2 3">
    <name type="scientific">Penicillium salamii</name>
    <dbReference type="NCBI Taxonomy" id="1612424"/>
    <lineage>
        <taxon>Eukaryota</taxon>
        <taxon>Fungi</taxon>
        <taxon>Dikarya</taxon>
        <taxon>Ascomycota</taxon>
        <taxon>Pezizomycotina</taxon>
        <taxon>Eurotiomycetes</taxon>
        <taxon>Eurotiomycetidae</taxon>
        <taxon>Eurotiales</taxon>
        <taxon>Aspergillaceae</taxon>
        <taxon>Penicillium</taxon>
    </lineage>
</organism>
<dbReference type="AlphaFoldDB" id="A0A9W4I9N2"/>
<feature type="compositionally biased region" description="Low complexity" evidence="1">
    <location>
        <begin position="8"/>
        <end position="29"/>
    </location>
</feature>
<reference evidence="2" key="1">
    <citation type="submission" date="2021-07" db="EMBL/GenBank/DDBJ databases">
        <authorList>
            <person name="Branca A.L. A."/>
        </authorList>
    </citation>
    <scope>NUCLEOTIDE SEQUENCE</scope>
</reference>
<evidence type="ECO:0000256" key="1">
    <source>
        <dbReference type="SAM" id="MobiDB-lite"/>
    </source>
</evidence>
<feature type="compositionally biased region" description="Polar residues" evidence="1">
    <location>
        <begin position="52"/>
        <end position="90"/>
    </location>
</feature>
<dbReference type="EMBL" id="CAJVPD010000044">
    <property type="protein sequence ID" value="CAG8266930.1"/>
    <property type="molecule type" value="Genomic_DNA"/>
</dbReference>
<protein>
    <submittedName>
        <fullName evidence="2">Uncharacterized protein</fullName>
    </submittedName>
</protein>
<name>A0A9W4I9N2_9EURO</name>
<evidence type="ECO:0000313" key="3">
    <source>
        <dbReference type="Proteomes" id="UP001152592"/>
    </source>
</evidence>
<proteinExistence type="predicted"/>
<dbReference type="OrthoDB" id="5599753at2759"/>
<evidence type="ECO:0000313" key="2">
    <source>
        <dbReference type="EMBL" id="CAG8266930.1"/>
    </source>
</evidence>
<dbReference type="Proteomes" id="UP001152592">
    <property type="component" value="Unassembled WGS sequence"/>
</dbReference>
<comment type="caution">
    <text evidence="2">The sequence shown here is derived from an EMBL/GenBank/DDBJ whole genome shotgun (WGS) entry which is preliminary data.</text>
</comment>